<evidence type="ECO:0000313" key="2">
    <source>
        <dbReference type="EMBL" id="OAG06465.1"/>
    </source>
</evidence>
<dbReference type="Proteomes" id="UP000077069">
    <property type="component" value="Unassembled WGS sequence"/>
</dbReference>
<dbReference type="InParanoid" id="A0A177CFT1"/>
<dbReference type="EMBL" id="KV441552">
    <property type="protein sequence ID" value="OAG06465.1"/>
    <property type="molecule type" value="Genomic_DNA"/>
</dbReference>
<dbReference type="AlphaFoldDB" id="A0A177CFT1"/>
<feature type="transmembrane region" description="Helical" evidence="1">
    <location>
        <begin position="67"/>
        <end position="87"/>
    </location>
</feature>
<evidence type="ECO:0000313" key="3">
    <source>
        <dbReference type="Proteomes" id="UP000077069"/>
    </source>
</evidence>
<keyword evidence="1" id="KW-0812">Transmembrane</keyword>
<keyword evidence="3" id="KW-1185">Reference proteome</keyword>
<dbReference type="OrthoDB" id="3781746at2759"/>
<keyword evidence="1" id="KW-1133">Transmembrane helix</keyword>
<organism evidence="2 3">
    <name type="scientific">Paraphaeosphaeria sporulosa</name>
    <dbReference type="NCBI Taxonomy" id="1460663"/>
    <lineage>
        <taxon>Eukaryota</taxon>
        <taxon>Fungi</taxon>
        <taxon>Dikarya</taxon>
        <taxon>Ascomycota</taxon>
        <taxon>Pezizomycotina</taxon>
        <taxon>Dothideomycetes</taxon>
        <taxon>Pleosporomycetidae</taxon>
        <taxon>Pleosporales</taxon>
        <taxon>Massarineae</taxon>
        <taxon>Didymosphaeriaceae</taxon>
        <taxon>Paraphaeosphaeria</taxon>
    </lineage>
</organism>
<dbReference type="GeneID" id="28768414"/>
<gene>
    <name evidence="2" type="ORF">CC84DRAFT_1259650</name>
</gene>
<dbReference type="RefSeq" id="XP_018036830.1">
    <property type="nucleotide sequence ID" value="XM_018184928.1"/>
</dbReference>
<evidence type="ECO:0000256" key="1">
    <source>
        <dbReference type="SAM" id="Phobius"/>
    </source>
</evidence>
<accession>A0A177CFT1</accession>
<protein>
    <submittedName>
        <fullName evidence="2">Uncharacterized protein</fullName>
    </submittedName>
</protein>
<sequence>MASVLIPIIPLEPISRAPTFSSTFSYASTMMTATRAAAVIPTTSNFVLSPTAGGSARRPTPESSQTIALAIVVPLIALIAFISVIVFRMYRSRKEREEAAAAEAARAKTRAIEQQIYDMQSISEKYNLKNYQVTSDTKEVGNGKDISIDIPIELEADEPEKRRYHGL</sequence>
<keyword evidence="1" id="KW-0472">Membrane</keyword>
<name>A0A177CFT1_9PLEO</name>
<proteinExistence type="predicted"/>
<reference evidence="2 3" key="1">
    <citation type="submission" date="2016-05" db="EMBL/GenBank/DDBJ databases">
        <title>Comparative analysis of secretome profiles of manganese(II)-oxidizing ascomycete fungi.</title>
        <authorList>
            <consortium name="DOE Joint Genome Institute"/>
            <person name="Zeiner C.A."/>
            <person name="Purvine S.O."/>
            <person name="Zink E.M."/>
            <person name="Wu S."/>
            <person name="Pasa-Tolic L."/>
            <person name="Chaput D.L."/>
            <person name="Haridas S."/>
            <person name="Grigoriev I.V."/>
            <person name="Santelli C.M."/>
            <person name="Hansel C.M."/>
        </authorList>
    </citation>
    <scope>NUCLEOTIDE SEQUENCE [LARGE SCALE GENOMIC DNA]</scope>
    <source>
        <strain evidence="2 3">AP3s5-JAC2a</strain>
    </source>
</reference>